<feature type="region of interest" description="Disordered" evidence="1">
    <location>
        <begin position="66"/>
        <end position="116"/>
    </location>
</feature>
<dbReference type="EMBL" id="JAMYWD010000007">
    <property type="protein sequence ID" value="KAJ4965088.1"/>
    <property type="molecule type" value="Genomic_DNA"/>
</dbReference>
<dbReference type="InterPro" id="IPR040321">
    <property type="entry name" value="SCD2-like"/>
</dbReference>
<feature type="region of interest" description="Disordered" evidence="1">
    <location>
        <begin position="1"/>
        <end position="48"/>
    </location>
</feature>
<dbReference type="GO" id="GO:0000911">
    <property type="term" value="P:cytokinesis by cell plate formation"/>
    <property type="evidence" value="ECO:0007669"/>
    <property type="project" value="InterPro"/>
</dbReference>
<feature type="compositionally biased region" description="Polar residues" evidence="1">
    <location>
        <begin position="91"/>
        <end position="102"/>
    </location>
</feature>
<evidence type="ECO:0000256" key="1">
    <source>
        <dbReference type="SAM" id="MobiDB-lite"/>
    </source>
</evidence>
<accession>A0A9Q0K750</accession>
<reference evidence="2" key="1">
    <citation type="journal article" date="2023" name="Plant J.">
        <title>The genome of the king protea, Protea cynaroides.</title>
        <authorList>
            <person name="Chang J."/>
            <person name="Duong T.A."/>
            <person name="Schoeman C."/>
            <person name="Ma X."/>
            <person name="Roodt D."/>
            <person name="Barker N."/>
            <person name="Li Z."/>
            <person name="Van de Peer Y."/>
            <person name="Mizrachi E."/>
        </authorList>
    </citation>
    <scope>NUCLEOTIDE SEQUENCE</scope>
    <source>
        <tissue evidence="2">Young leaves</tissue>
    </source>
</reference>
<dbReference type="PANTHER" id="PTHR31762:SF4">
    <property type="entry name" value="COILED-COIL DOMAIN-CONTAINING PROTEIN SCD2"/>
    <property type="match status" value="1"/>
</dbReference>
<feature type="compositionally biased region" description="Low complexity" evidence="1">
    <location>
        <begin position="15"/>
        <end position="30"/>
    </location>
</feature>
<dbReference type="Proteomes" id="UP001141806">
    <property type="component" value="Unassembled WGS sequence"/>
</dbReference>
<evidence type="ECO:0000313" key="2">
    <source>
        <dbReference type="EMBL" id="KAJ4965088.1"/>
    </source>
</evidence>
<evidence type="ECO:0000313" key="3">
    <source>
        <dbReference type="Proteomes" id="UP001141806"/>
    </source>
</evidence>
<organism evidence="2 3">
    <name type="scientific">Protea cynaroides</name>
    <dbReference type="NCBI Taxonomy" id="273540"/>
    <lineage>
        <taxon>Eukaryota</taxon>
        <taxon>Viridiplantae</taxon>
        <taxon>Streptophyta</taxon>
        <taxon>Embryophyta</taxon>
        <taxon>Tracheophyta</taxon>
        <taxon>Spermatophyta</taxon>
        <taxon>Magnoliopsida</taxon>
        <taxon>Proteales</taxon>
        <taxon>Proteaceae</taxon>
        <taxon>Protea</taxon>
    </lineage>
</organism>
<dbReference type="PANTHER" id="PTHR31762">
    <property type="entry name" value="FAS-BINDING FACTOR-LIKE PROTEIN"/>
    <property type="match status" value="1"/>
</dbReference>
<protein>
    <submittedName>
        <fullName evidence="2">Uncharacterized protein</fullName>
    </submittedName>
</protein>
<keyword evidence="3" id="KW-1185">Reference proteome</keyword>
<feature type="compositionally biased region" description="Low complexity" evidence="1">
    <location>
        <begin position="103"/>
        <end position="116"/>
    </location>
</feature>
<gene>
    <name evidence="2" type="ORF">NE237_016937</name>
</gene>
<name>A0A9Q0K750_9MAGN</name>
<dbReference type="AlphaFoldDB" id="A0A9Q0K750"/>
<proteinExistence type="predicted"/>
<comment type="caution">
    <text evidence="2">The sequence shown here is derived from an EMBL/GenBank/DDBJ whole genome shotgun (WGS) entry which is preliminary data.</text>
</comment>
<sequence>MDQRQTESPIYFLQRSGDSSSTGSSSPARSPAHHHVRSSSMTGLSTIKKTQNVEAKVAAQQLAQVMASQTANDDNDDDDLGFRYSAPPPSFSSSLNTSIRAMSSTRPTRSPSPAVI</sequence>
<feature type="compositionally biased region" description="Polar residues" evidence="1">
    <location>
        <begin position="38"/>
        <end position="48"/>
    </location>
</feature>